<name>A0A2T7BJL1_9BACT</name>
<accession>A0A2T7BJL1</accession>
<evidence type="ECO:0000256" key="1">
    <source>
        <dbReference type="ARBA" id="ARBA00001913"/>
    </source>
</evidence>
<dbReference type="OrthoDB" id="57532at2"/>
<evidence type="ECO:0000256" key="4">
    <source>
        <dbReference type="ARBA" id="ARBA00022837"/>
    </source>
</evidence>
<dbReference type="Pfam" id="PF14508">
    <property type="entry name" value="GH97_N"/>
    <property type="match status" value="1"/>
</dbReference>
<dbReference type="SUPFAM" id="SSF51445">
    <property type="entry name" value="(Trans)glycosidases"/>
    <property type="match status" value="1"/>
</dbReference>
<dbReference type="Gene3D" id="3.20.20.70">
    <property type="entry name" value="Aldolase class I"/>
    <property type="match status" value="1"/>
</dbReference>
<feature type="chain" id="PRO_5015502094" evidence="6">
    <location>
        <begin position="18"/>
        <end position="660"/>
    </location>
</feature>
<dbReference type="InterPro" id="IPR014718">
    <property type="entry name" value="GH-type_carb-bd"/>
</dbReference>
<dbReference type="GO" id="GO:0016798">
    <property type="term" value="F:hydrolase activity, acting on glycosyl bonds"/>
    <property type="evidence" value="ECO:0007669"/>
    <property type="project" value="UniProtKB-KW"/>
</dbReference>
<evidence type="ECO:0000256" key="3">
    <source>
        <dbReference type="ARBA" id="ARBA00022801"/>
    </source>
</evidence>
<dbReference type="Gene3D" id="2.60.40.1180">
    <property type="entry name" value="Golgi alpha-mannosidase II"/>
    <property type="match status" value="1"/>
</dbReference>
<protein>
    <submittedName>
        <fullName evidence="10">Retaining alpha-galactosidase</fullName>
    </submittedName>
</protein>
<evidence type="ECO:0000259" key="9">
    <source>
        <dbReference type="Pfam" id="PF14509"/>
    </source>
</evidence>
<feature type="domain" description="Glycosyl-hydrolase 97 catalytic" evidence="7">
    <location>
        <begin position="309"/>
        <end position="463"/>
    </location>
</feature>
<dbReference type="Proteomes" id="UP000244450">
    <property type="component" value="Unassembled WGS sequence"/>
</dbReference>
<organism evidence="10 11">
    <name type="scientific">Chitinophaga parva</name>
    <dbReference type="NCBI Taxonomy" id="2169414"/>
    <lineage>
        <taxon>Bacteria</taxon>
        <taxon>Pseudomonadati</taxon>
        <taxon>Bacteroidota</taxon>
        <taxon>Chitinophagia</taxon>
        <taxon>Chitinophagales</taxon>
        <taxon>Chitinophagaceae</taxon>
        <taxon>Chitinophaga</taxon>
    </lineage>
</organism>
<dbReference type="EMBL" id="QCYK01000002">
    <property type="protein sequence ID" value="PUZ26479.1"/>
    <property type="molecule type" value="Genomic_DNA"/>
</dbReference>
<dbReference type="PANTHER" id="PTHR35803:SF2">
    <property type="entry name" value="RETAINING ALPHA-GALACTOSIDASE"/>
    <property type="match status" value="1"/>
</dbReference>
<keyword evidence="11" id="KW-1185">Reference proteome</keyword>
<comment type="subunit">
    <text evidence="2">Monomer.</text>
</comment>
<evidence type="ECO:0000256" key="2">
    <source>
        <dbReference type="ARBA" id="ARBA00011245"/>
    </source>
</evidence>
<comment type="cofactor">
    <cofactor evidence="1">
        <name>Ca(2+)</name>
        <dbReference type="ChEBI" id="CHEBI:29108"/>
    </cofactor>
</comment>
<proteinExistence type="predicted"/>
<dbReference type="Pfam" id="PF14509">
    <property type="entry name" value="GH97_C"/>
    <property type="match status" value="1"/>
</dbReference>
<keyword evidence="3" id="KW-0378">Hydrolase</keyword>
<dbReference type="InterPro" id="IPR019563">
    <property type="entry name" value="GH97_catalytic"/>
</dbReference>
<dbReference type="InterPro" id="IPR029486">
    <property type="entry name" value="GH97_N"/>
</dbReference>
<comment type="caution">
    <text evidence="10">The sequence shown here is derived from an EMBL/GenBank/DDBJ whole genome shotgun (WGS) entry which is preliminary data.</text>
</comment>
<keyword evidence="6" id="KW-0732">Signal</keyword>
<dbReference type="Pfam" id="PF10566">
    <property type="entry name" value="Glyco_hydro_97"/>
    <property type="match status" value="1"/>
</dbReference>
<gene>
    <name evidence="10" type="ORF">DCC81_18430</name>
</gene>
<evidence type="ECO:0000256" key="6">
    <source>
        <dbReference type="SAM" id="SignalP"/>
    </source>
</evidence>
<dbReference type="InterPro" id="IPR013785">
    <property type="entry name" value="Aldolase_TIM"/>
</dbReference>
<keyword evidence="5" id="KW-0326">Glycosidase</keyword>
<dbReference type="PANTHER" id="PTHR35803">
    <property type="entry name" value="GLUCAN 1,4-ALPHA-GLUCOSIDASE SUSB-RELATED"/>
    <property type="match status" value="1"/>
</dbReference>
<evidence type="ECO:0000259" key="8">
    <source>
        <dbReference type="Pfam" id="PF14508"/>
    </source>
</evidence>
<evidence type="ECO:0000256" key="5">
    <source>
        <dbReference type="ARBA" id="ARBA00023295"/>
    </source>
</evidence>
<evidence type="ECO:0000259" key="7">
    <source>
        <dbReference type="Pfam" id="PF10566"/>
    </source>
</evidence>
<dbReference type="InterPro" id="IPR029483">
    <property type="entry name" value="GH97_C"/>
</dbReference>
<keyword evidence="4" id="KW-0106">Calcium</keyword>
<feature type="domain" description="Glycosyl-hydrolase 97 N-terminal" evidence="8">
    <location>
        <begin position="23"/>
        <end position="291"/>
    </location>
</feature>
<dbReference type="InterPro" id="IPR017853">
    <property type="entry name" value="GH"/>
</dbReference>
<reference evidence="10 11" key="1">
    <citation type="submission" date="2018-04" db="EMBL/GenBank/DDBJ databases">
        <title>Chitinophaga fuyangensis sp. nov., isolated from soil in a chemical factory.</title>
        <authorList>
            <person name="Chen K."/>
        </authorList>
    </citation>
    <scope>NUCLEOTIDE SEQUENCE [LARGE SCALE GENOMIC DNA]</scope>
    <source>
        <strain evidence="10 11">LY-1</strain>
    </source>
</reference>
<dbReference type="InterPro" id="IPR052720">
    <property type="entry name" value="Glycosyl_hydrolase_97"/>
</dbReference>
<evidence type="ECO:0000313" key="10">
    <source>
        <dbReference type="EMBL" id="PUZ26479.1"/>
    </source>
</evidence>
<dbReference type="GO" id="GO:0030246">
    <property type="term" value="F:carbohydrate binding"/>
    <property type="evidence" value="ECO:0007669"/>
    <property type="project" value="InterPro"/>
</dbReference>
<evidence type="ECO:0000313" key="11">
    <source>
        <dbReference type="Proteomes" id="UP000244450"/>
    </source>
</evidence>
<dbReference type="Gene3D" id="2.70.98.10">
    <property type="match status" value="1"/>
</dbReference>
<dbReference type="AlphaFoldDB" id="A0A2T7BJL1"/>
<feature type="signal peptide" evidence="6">
    <location>
        <begin position="1"/>
        <end position="17"/>
    </location>
</feature>
<dbReference type="InterPro" id="IPR013780">
    <property type="entry name" value="Glyco_hydro_b"/>
</dbReference>
<feature type="domain" description="Glycosyl-hydrolase 97 C-terminal oligomerisation" evidence="9">
    <location>
        <begin position="562"/>
        <end position="657"/>
    </location>
</feature>
<sequence>MAASLLLAGATAAPALAQQAYTVQSPDGHLSARIFTGPQLRYQLLRDGETLIDTSAISLQLSTGEILGKPALVRSQHKGSVQQIISAPVYKRKTVNDHYNELTLALKGDYSVVFRAYNEGVAYRFATSKKAAFDVVNEEATFNFPANDSAWVPYVRQDNPASFDAQFYNSFENTYTVAPLASLDSRRLAFLPVAVNAAGGKHIAITEADLENYPGMYVNGGHGQTLKGVFAPAPKDIEAGGHNMLQGVVKTRQPYIAHCEGARNFPWRIMAVSTQDTQLADNDLVYKLASPSRVADVSWVKPGKVAWDWWNDWNIYGVDFKAGINNDTYKYYIDFASAHHIDYVILDEGWAVNLKADLFQVIPEIDLQQLVDYGKQKGVRIILWAGYNAFNRDLEKVCRHFSEMGVAGFKVDFMDRDDQAMVNFYYQAAATAAKYRLLLDFHGAYKPTGLQRTYPNVVNFEGVHGLENMKWETNSDQVTYDVSIPYLRMLAGPMDYTQGAMRNATRGNYRAVNAEPMSQGTRCHQLAEYVIFESPLEMLCDAPTNYMAEKECTELISAVPTVWDNTMALNGEMGQYISIARQSGNYWYVGSLNNWTARNLTLDLGFLGNGHYKAEVFKDGANADRAAKDYKREIIDVPANKQLTISMAPGGGYFARIYAE</sequence>